<name>A0ABU6WWH2_9FABA</name>
<dbReference type="Gene3D" id="2.40.50.140">
    <property type="entry name" value="Nucleic acid-binding proteins"/>
    <property type="match status" value="1"/>
</dbReference>
<comment type="caution">
    <text evidence="2">The sequence shown here is derived from an EMBL/GenBank/DDBJ whole genome shotgun (WGS) entry which is preliminary data.</text>
</comment>
<evidence type="ECO:0000313" key="2">
    <source>
        <dbReference type="EMBL" id="MED6189674.1"/>
    </source>
</evidence>
<proteinExistence type="predicted"/>
<dbReference type="InterPro" id="IPR012340">
    <property type="entry name" value="NA-bd_OB-fold"/>
</dbReference>
<evidence type="ECO:0000313" key="3">
    <source>
        <dbReference type="Proteomes" id="UP001341840"/>
    </source>
</evidence>
<feature type="domain" description="Replication protein A 70 kDa DNA-binding subunit B/D first OB fold" evidence="1">
    <location>
        <begin position="6"/>
        <end position="109"/>
    </location>
</feature>
<sequence length="129" mass="15094">MAQNEHFLADVHARFHDWNFNVYVIRVWEVLSKSNPKEMTHVELILRDSKGDRLHAVLPRSLISRWGPILAEFKLFNMRFFIVVENSMRSRTIATNLSLTFYNRTVVSPVLNPTFPLEALRLRGISDIL</sequence>
<dbReference type="Proteomes" id="UP001341840">
    <property type="component" value="Unassembled WGS sequence"/>
</dbReference>
<protein>
    <recommendedName>
        <fullName evidence="1">Replication protein A 70 kDa DNA-binding subunit B/D first OB fold domain-containing protein</fullName>
    </recommendedName>
</protein>
<organism evidence="2 3">
    <name type="scientific">Stylosanthes scabra</name>
    <dbReference type="NCBI Taxonomy" id="79078"/>
    <lineage>
        <taxon>Eukaryota</taxon>
        <taxon>Viridiplantae</taxon>
        <taxon>Streptophyta</taxon>
        <taxon>Embryophyta</taxon>
        <taxon>Tracheophyta</taxon>
        <taxon>Spermatophyta</taxon>
        <taxon>Magnoliopsida</taxon>
        <taxon>eudicotyledons</taxon>
        <taxon>Gunneridae</taxon>
        <taxon>Pentapetalae</taxon>
        <taxon>rosids</taxon>
        <taxon>fabids</taxon>
        <taxon>Fabales</taxon>
        <taxon>Fabaceae</taxon>
        <taxon>Papilionoideae</taxon>
        <taxon>50 kb inversion clade</taxon>
        <taxon>dalbergioids sensu lato</taxon>
        <taxon>Dalbergieae</taxon>
        <taxon>Pterocarpus clade</taxon>
        <taxon>Stylosanthes</taxon>
    </lineage>
</organism>
<evidence type="ECO:0000259" key="1">
    <source>
        <dbReference type="Pfam" id="PF02721"/>
    </source>
</evidence>
<gene>
    <name evidence="2" type="ORF">PIB30_098367</name>
</gene>
<dbReference type="PANTHER" id="PTHR47165:SF4">
    <property type="entry name" value="OS03G0429900 PROTEIN"/>
    <property type="match status" value="1"/>
</dbReference>
<keyword evidence="3" id="KW-1185">Reference proteome</keyword>
<dbReference type="SUPFAM" id="SSF50249">
    <property type="entry name" value="Nucleic acid-binding proteins"/>
    <property type="match status" value="1"/>
</dbReference>
<dbReference type="PANTHER" id="PTHR47165">
    <property type="entry name" value="OS03G0429900 PROTEIN"/>
    <property type="match status" value="1"/>
</dbReference>
<dbReference type="InterPro" id="IPR003871">
    <property type="entry name" value="RFA1B/D_OB_1st"/>
</dbReference>
<dbReference type="EMBL" id="JASCZI010183750">
    <property type="protein sequence ID" value="MED6189674.1"/>
    <property type="molecule type" value="Genomic_DNA"/>
</dbReference>
<dbReference type="Pfam" id="PF02721">
    <property type="entry name" value="DUF223"/>
    <property type="match status" value="1"/>
</dbReference>
<accession>A0ABU6WWH2</accession>
<reference evidence="2 3" key="1">
    <citation type="journal article" date="2023" name="Plants (Basel)">
        <title>Bridging the Gap: Combining Genomics and Transcriptomics Approaches to Understand Stylosanthes scabra, an Orphan Legume from the Brazilian Caatinga.</title>
        <authorList>
            <person name="Ferreira-Neto J.R.C."/>
            <person name="da Silva M.D."/>
            <person name="Binneck E."/>
            <person name="de Melo N.F."/>
            <person name="da Silva R.H."/>
            <person name="de Melo A.L.T.M."/>
            <person name="Pandolfi V."/>
            <person name="Bustamante F.O."/>
            <person name="Brasileiro-Vidal A.C."/>
            <person name="Benko-Iseppon A.M."/>
        </authorList>
    </citation>
    <scope>NUCLEOTIDE SEQUENCE [LARGE SCALE GENOMIC DNA]</scope>
    <source>
        <tissue evidence="2">Leaves</tissue>
    </source>
</reference>